<gene>
    <name evidence="1" type="ORF">GX355_02425</name>
</gene>
<reference evidence="1 2" key="1">
    <citation type="journal article" date="2020" name="Biotechnol. Biofuels">
        <title>New insights from the biogas microbiome by comprehensive genome-resolved metagenomics of nearly 1600 species originating from multiple anaerobic digesters.</title>
        <authorList>
            <person name="Campanaro S."/>
            <person name="Treu L."/>
            <person name="Rodriguez-R L.M."/>
            <person name="Kovalovszki A."/>
            <person name="Ziels R.M."/>
            <person name="Maus I."/>
            <person name="Zhu X."/>
            <person name="Kougias P.G."/>
            <person name="Basile A."/>
            <person name="Luo G."/>
            <person name="Schluter A."/>
            <person name="Konstantinidis K.T."/>
            <person name="Angelidaki I."/>
        </authorList>
    </citation>
    <scope>NUCLEOTIDE SEQUENCE [LARGE SCALE GENOMIC DNA]</scope>
    <source>
        <strain evidence="1">AS23ysBPME_34</strain>
    </source>
</reference>
<accession>A0A7X8GZQ7</accession>
<protein>
    <submittedName>
        <fullName evidence="1">Uncharacterized protein</fullName>
    </submittedName>
</protein>
<evidence type="ECO:0000313" key="2">
    <source>
        <dbReference type="Proteomes" id="UP000541058"/>
    </source>
</evidence>
<dbReference type="RefSeq" id="WP_276646598.1">
    <property type="nucleotide sequence ID" value="NZ_JAAYSM010000076.1"/>
</dbReference>
<dbReference type="Proteomes" id="UP000541058">
    <property type="component" value="Unassembled WGS sequence"/>
</dbReference>
<name>A0A7X8GZQ7_9LACT</name>
<sequence length="103" mass="11973">MVRVIKIVDFLCGNCKYLHCAYNEDGMCLNREEEFLLEISEVVSDAIRNNMDNLLENTFKCYAETSDEICEYCGERLITYEDCIPYGDGYTFMPGVYCPRCDK</sequence>
<organism evidence="1 2">
    <name type="scientific">Globicatella sulfidifaciens</name>
    <dbReference type="NCBI Taxonomy" id="136093"/>
    <lineage>
        <taxon>Bacteria</taxon>
        <taxon>Bacillati</taxon>
        <taxon>Bacillota</taxon>
        <taxon>Bacilli</taxon>
        <taxon>Lactobacillales</taxon>
        <taxon>Aerococcaceae</taxon>
        <taxon>Globicatella</taxon>
    </lineage>
</organism>
<dbReference type="AlphaFoldDB" id="A0A7X8GZQ7"/>
<evidence type="ECO:0000313" key="1">
    <source>
        <dbReference type="EMBL" id="NLJ17696.1"/>
    </source>
</evidence>
<comment type="caution">
    <text evidence="1">The sequence shown here is derived from an EMBL/GenBank/DDBJ whole genome shotgun (WGS) entry which is preliminary data.</text>
</comment>
<dbReference type="EMBL" id="JAAYSM010000076">
    <property type="protein sequence ID" value="NLJ17696.1"/>
    <property type="molecule type" value="Genomic_DNA"/>
</dbReference>
<proteinExistence type="predicted"/>